<evidence type="ECO:0000313" key="4">
    <source>
        <dbReference type="Proteomes" id="UP000711996"/>
    </source>
</evidence>
<dbReference type="InterPro" id="IPR027417">
    <property type="entry name" value="P-loop_NTPase"/>
</dbReference>
<keyword evidence="1" id="KW-0677">Repeat</keyword>
<proteinExistence type="predicted"/>
<sequence length="396" mass="44132">MGWDDTLGAVASIGSLLHMTCEITKLSYSYLFSVRNADRTRREYLREVNALVVVLLHLKQALGAENATILSGDGSEAQLRGLVSTCENELRTIQATLGVAALGVSRLLWPVKENDLRAQIDTFQRNRAMFDSFASSSILATTKATLKKVDPLVLSHERSQLLAALPKPTISKRTETCPGTGRWFLESETYAQWLKPEPPSAFLWCHGPPGIGKSGIAWLVVKDLKERQQKYQRLLLCYFFCDFIQQKSHTTLAVLQCMAYQAIAQGDNIVIETAKNVLSGFDAFQDAEVLVRFITEVAESKYNVACVLDAEDEIGSSELLTKHFNRLADTGCRILVTSRRQYKDAMPSASVLVTSVVMESPTQDIRRLAQSRLCESHDSPLRDQVTPELIECAVRR</sequence>
<accession>A0A9P5ENF2</accession>
<dbReference type="OrthoDB" id="1577640at2759"/>
<dbReference type="Proteomes" id="UP000711996">
    <property type="component" value="Unassembled WGS sequence"/>
</dbReference>
<dbReference type="PANTHER" id="PTHR10039">
    <property type="entry name" value="AMELOGENIN"/>
    <property type="match status" value="1"/>
</dbReference>
<reference evidence="3" key="1">
    <citation type="submission" date="2019-06" db="EMBL/GenBank/DDBJ databases">
        <authorList>
            <person name="Gan P."/>
            <person name="Shirasu K."/>
        </authorList>
    </citation>
    <scope>NUCLEOTIDE SEQUENCE [LARGE SCALE GENOMIC DNA]</scope>
    <source>
        <strain evidence="3">CAD2</strain>
    </source>
</reference>
<comment type="caution">
    <text evidence="3">The sequence shown here is derived from an EMBL/GenBank/DDBJ whole genome shotgun (WGS) entry which is preliminary data.</text>
</comment>
<dbReference type="SUPFAM" id="SSF52540">
    <property type="entry name" value="P-loop containing nucleoside triphosphate hydrolases"/>
    <property type="match status" value="1"/>
</dbReference>
<dbReference type="Gene3D" id="3.40.50.300">
    <property type="entry name" value="P-loop containing nucleotide triphosphate hydrolases"/>
    <property type="match status" value="1"/>
</dbReference>
<dbReference type="PANTHER" id="PTHR10039:SF17">
    <property type="entry name" value="FUNGAL STAND N-TERMINAL GOODBYE DOMAIN-CONTAINING PROTEIN-RELATED"/>
    <property type="match status" value="1"/>
</dbReference>
<dbReference type="AlphaFoldDB" id="A0A9P5ENF2"/>
<evidence type="ECO:0000256" key="1">
    <source>
        <dbReference type="ARBA" id="ARBA00022737"/>
    </source>
</evidence>
<evidence type="ECO:0000259" key="2">
    <source>
        <dbReference type="Pfam" id="PF24883"/>
    </source>
</evidence>
<dbReference type="EMBL" id="QPMT01000031">
    <property type="protein sequence ID" value="KAF4855392.1"/>
    <property type="molecule type" value="Genomic_DNA"/>
</dbReference>
<gene>
    <name evidence="3" type="ORF">CGCSCA2_v009117</name>
</gene>
<evidence type="ECO:0000313" key="3">
    <source>
        <dbReference type="EMBL" id="KAF4855392.1"/>
    </source>
</evidence>
<dbReference type="InterPro" id="IPR056884">
    <property type="entry name" value="NPHP3-like_N"/>
</dbReference>
<dbReference type="Pfam" id="PF24883">
    <property type="entry name" value="NPHP3_N"/>
    <property type="match status" value="1"/>
</dbReference>
<name>A0A9P5ENF2_COLSI</name>
<organism evidence="3 4">
    <name type="scientific">Colletotrichum siamense</name>
    <name type="common">Anthracnose fungus</name>
    <dbReference type="NCBI Taxonomy" id="690259"/>
    <lineage>
        <taxon>Eukaryota</taxon>
        <taxon>Fungi</taxon>
        <taxon>Dikarya</taxon>
        <taxon>Ascomycota</taxon>
        <taxon>Pezizomycotina</taxon>
        <taxon>Sordariomycetes</taxon>
        <taxon>Hypocreomycetidae</taxon>
        <taxon>Glomerellales</taxon>
        <taxon>Glomerellaceae</taxon>
        <taxon>Colletotrichum</taxon>
        <taxon>Colletotrichum gloeosporioides species complex</taxon>
    </lineage>
</organism>
<feature type="domain" description="Nephrocystin 3-like N-terminal" evidence="2">
    <location>
        <begin position="179"/>
        <end position="339"/>
    </location>
</feature>
<keyword evidence="4" id="KW-1185">Reference proteome</keyword>
<protein>
    <recommendedName>
        <fullName evidence="2">Nephrocystin 3-like N-terminal domain-containing protein</fullName>
    </recommendedName>
</protein>